<comment type="caution">
    <text evidence="3">The sequence shown here is derived from an EMBL/GenBank/DDBJ whole genome shotgun (WGS) entry which is preliminary data.</text>
</comment>
<dbReference type="InterPro" id="IPR023296">
    <property type="entry name" value="Glyco_hydro_beta-prop_sf"/>
</dbReference>
<name>A0AAD5DXS2_9CHLO</name>
<feature type="domain" description="Glucosamine inositolphosphorylceramide transferase 1 N-terminal" evidence="2">
    <location>
        <begin position="6"/>
        <end position="299"/>
    </location>
</feature>
<evidence type="ECO:0000256" key="1">
    <source>
        <dbReference type="ARBA" id="ARBA00023277"/>
    </source>
</evidence>
<reference evidence="3" key="1">
    <citation type="submission" date="2020-11" db="EMBL/GenBank/DDBJ databases">
        <title>Chlorella ohadii genome sequencing and assembly.</title>
        <authorList>
            <person name="Murik O."/>
            <person name="Treves H."/>
            <person name="Kedem I."/>
            <person name="Shotland Y."/>
            <person name="Kaplan A."/>
        </authorList>
    </citation>
    <scope>NUCLEOTIDE SEQUENCE</scope>
    <source>
        <strain evidence="3">1</strain>
    </source>
</reference>
<dbReference type="Proteomes" id="UP001205105">
    <property type="component" value="Unassembled WGS sequence"/>
</dbReference>
<dbReference type="InterPro" id="IPR052176">
    <property type="entry name" value="Glycosyl_Hydrlase_43_Enz"/>
</dbReference>
<dbReference type="AlphaFoldDB" id="A0AAD5DXS2"/>
<dbReference type="PANTHER" id="PTHR43772">
    <property type="entry name" value="ENDO-1,4-BETA-XYLANASE"/>
    <property type="match status" value="1"/>
</dbReference>
<keyword evidence="4" id="KW-1185">Reference proteome</keyword>
<evidence type="ECO:0000259" key="2">
    <source>
        <dbReference type="Pfam" id="PF24793"/>
    </source>
</evidence>
<sequence>MLTMLQGSWSIGIFRGPSPLQLQPLDDTKQGRSSSAANPVLTCASVTGPPSNFVADPFLLQRDGKLYLFYETKAAQLGRGQIGVAVSSDGGASFQHLGVALDLPWHLSYPFVFEHGGQVYMLPEGSGSGRLTLYRAAQFPLVWEEERVLVPRPLVDASLVEWQSRWYLLASDLAQPGAAKNGNLNVWHATSPLGPWEPHPANPVANGPREAGFRNGGRLVVHDGRLYRFGQDCGETYGHKLVAYEVTQLSPTQFEQRMVPHSISGLGGQRKRSWISVRHHHIDAQQLPSGEWIAAIDGDSVPSGPISSQAISIALHVLLPWACVACTWAALRAGVAYSPGLRRWAASGGMFATRH</sequence>
<dbReference type="FunFam" id="2.115.10.20:FF:000004">
    <property type="entry name" value="Glucosamine inositolphosphorylceramide transferase 1"/>
    <property type="match status" value="1"/>
</dbReference>
<organism evidence="3 4">
    <name type="scientific">Chlorella ohadii</name>
    <dbReference type="NCBI Taxonomy" id="2649997"/>
    <lineage>
        <taxon>Eukaryota</taxon>
        <taxon>Viridiplantae</taxon>
        <taxon>Chlorophyta</taxon>
        <taxon>core chlorophytes</taxon>
        <taxon>Trebouxiophyceae</taxon>
        <taxon>Chlorellales</taxon>
        <taxon>Chlorellaceae</taxon>
        <taxon>Chlorella clade</taxon>
        <taxon>Chlorella</taxon>
    </lineage>
</organism>
<proteinExistence type="predicted"/>
<gene>
    <name evidence="3" type="ORF">COHA_002275</name>
</gene>
<keyword evidence="1" id="KW-0119">Carbohydrate metabolism</keyword>
<dbReference type="PANTHER" id="PTHR43772:SF2">
    <property type="entry name" value="PUTATIVE (AFU_ORTHOLOGUE AFUA_2G04480)-RELATED"/>
    <property type="match status" value="1"/>
</dbReference>
<accession>A0AAD5DXS2</accession>
<dbReference type="InterPro" id="IPR056442">
    <property type="entry name" value="GINT1_N"/>
</dbReference>
<evidence type="ECO:0000313" key="4">
    <source>
        <dbReference type="Proteomes" id="UP001205105"/>
    </source>
</evidence>
<dbReference type="EMBL" id="JADXDR010000033">
    <property type="protein sequence ID" value="KAI7844140.1"/>
    <property type="molecule type" value="Genomic_DNA"/>
</dbReference>
<evidence type="ECO:0000313" key="3">
    <source>
        <dbReference type="EMBL" id="KAI7844140.1"/>
    </source>
</evidence>
<dbReference type="SUPFAM" id="SSF75005">
    <property type="entry name" value="Arabinanase/levansucrase/invertase"/>
    <property type="match status" value="1"/>
</dbReference>
<protein>
    <recommendedName>
        <fullName evidence="2">Glucosamine inositolphosphorylceramide transferase 1 N-terminal domain-containing protein</fullName>
    </recommendedName>
</protein>
<dbReference type="Gene3D" id="2.115.10.20">
    <property type="entry name" value="Glycosyl hydrolase domain, family 43"/>
    <property type="match status" value="1"/>
</dbReference>
<dbReference type="Pfam" id="PF24793">
    <property type="entry name" value="GINT1_N"/>
    <property type="match status" value="1"/>
</dbReference>